<evidence type="ECO:0000256" key="1">
    <source>
        <dbReference type="ARBA" id="ARBA00022630"/>
    </source>
</evidence>
<organism evidence="4 5">
    <name type="scientific">Bacteroides uniformis str. 3978 T3 ii</name>
    <dbReference type="NCBI Taxonomy" id="1339349"/>
    <lineage>
        <taxon>Bacteria</taxon>
        <taxon>Pseudomonadati</taxon>
        <taxon>Bacteroidota</taxon>
        <taxon>Bacteroidia</taxon>
        <taxon>Bacteroidales</taxon>
        <taxon>Bacteroidaceae</taxon>
        <taxon>Bacteroides</taxon>
    </lineage>
</organism>
<protein>
    <submittedName>
        <fullName evidence="4">NADPH-dependent FMN reductase family protein</fullName>
    </submittedName>
</protein>
<keyword evidence="2" id="KW-0288">FMN</keyword>
<dbReference type="AlphaFoldDB" id="A0A078SSN0"/>
<dbReference type="GeneID" id="99751787"/>
<reference evidence="4 5" key="1">
    <citation type="submission" date="2014-04" db="EMBL/GenBank/DDBJ databases">
        <authorList>
            <person name="Sears C."/>
            <person name="Carroll K."/>
            <person name="Sack B.R."/>
            <person name="Qadri F."/>
            <person name="Myers L.L."/>
            <person name="Chung G.-T."/>
            <person name="Escheverria P."/>
            <person name="Fraser C.M."/>
            <person name="Sadzewicz L."/>
            <person name="Shefchek K.A."/>
            <person name="Tallon L."/>
            <person name="Das S.P."/>
            <person name="Daugherty S."/>
            <person name="Mongodin E.F."/>
        </authorList>
    </citation>
    <scope>NUCLEOTIDE SEQUENCE [LARGE SCALE GENOMIC DNA]</scope>
    <source>
        <strain evidence="4 5">3978 T3 ii</strain>
    </source>
</reference>
<keyword evidence="1" id="KW-0285">Flavoprotein</keyword>
<accession>A0A078SSN0</accession>
<dbReference type="Proteomes" id="UP000028013">
    <property type="component" value="Unassembled WGS sequence"/>
</dbReference>
<dbReference type="Pfam" id="PF03358">
    <property type="entry name" value="FMN_red"/>
    <property type="match status" value="1"/>
</dbReference>
<gene>
    <name evidence="4" type="ORF">M094_3168</name>
</gene>
<evidence type="ECO:0000259" key="3">
    <source>
        <dbReference type="Pfam" id="PF03358"/>
    </source>
</evidence>
<dbReference type="Gene3D" id="3.40.50.360">
    <property type="match status" value="1"/>
</dbReference>
<dbReference type="SUPFAM" id="SSF52218">
    <property type="entry name" value="Flavoproteins"/>
    <property type="match status" value="1"/>
</dbReference>
<proteinExistence type="predicted"/>
<dbReference type="InterPro" id="IPR051796">
    <property type="entry name" value="ISF_SsuE-like"/>
</dbReference>
<dbReference type="PANTHER" id="PTHR43278">
    <property type="entry name" value="NAD(P)H-DEPENDENT FMN-CONTAINING OXIDOREDUCTASE YWQN-RELATED"/>
    <property type="match status" value="1"/>
</dbReference>
<dbReference type="GO" id="GO:0016491">
    <property type="term" value="F:oxidoreductase activity"/>
    <property type="evidence" value="ECO:0007669"/>
    <property type="project" value="InterPro"/>
</dbReference>
<dbReference type="RefSeq" id="WP_005828115.1">
    <property type="nucleotide sequence ID" value="NZ_JNHN01000004.1"/>
</dbReference>
<evidence type="ECO:0000313" key="4">
    <source>
        <dbReference type="EMBL" id="KDS64867.1"/>
    </source>
</evidence>
<dbReference type="PANTHER" id="PTHR43278:SF4">
    <property type="entry name" value="NAD(P)H-DEPENDENT FMN-CONTAINING OXIDOREDUCTASE YWQN-RELATED"/>
    <property type="match status" value="1"/>
</dbReference>
<feature type="domain" description="NADPH-dependent FMN reductase-like" evidence="3">
    <location>
        <begin position="1"/>
        <end position="128"/>
    </location>
</feature>
<sequence>MKVLILNGSPRRHGNMSKMLELMKQELEGCGVGTVYIDVPQLQVHPCIGCMKCRSSLKCCLPEDGAQRVLQSMKEADAVIIGAPCYWGNMPGEVKVLFDRMVYGMMGENSWGMPLPLHKGKKAIVVSTCTTPYPFNILYNQTHGVVKAFREILKWSGFKIVKTIERGGTKKHPELTEKDMRNCKKAVHKLL</sequence>
<dbReference type="EMBL" id="JNHN01000004">
    <property type="protein sequence ID" value="KDS64867.1"/>
    <property type="molecule type" value="Genomic_DNA"/>
</dbReference>
<comment type="caution">
    <text evidence="4">The sequence shown here is derived from an EMBL/GenBank/DDBJ whole genome shotgun (WGS) entry which is preliminary data.</text>
</comment>
<evidence type="ECO:0000313" key="5">
    <source>
        <dbReference type="Proteomes" id="UP000028013"/>
    </source>
</evidence>
<evidence type="ECO:0000256" key="2">
    <source>
        <dbReference type="ARBA" id="ARBA00022643"/>
    </source>
</evidence>
<name>A0A078SSN0_BACUN</name>
<dbReference type="PATRIC" id="fig|1339349.3.peg.76"/>
<dbReference type="InterPro" id="IPR005025">
    <property type="entry name" value="FMN_Rdtase-like_dom"/>
</dbReference>
<dbReference type="InterPro" id="IPR029039">
    <property type="entry name" value="Flavoprotein-like_sf"/>
</dbReference>